<dbReference type="SUPFAM" id="SSF51679">
    <property type="entry name" value="Bacterial luciferase-like"/>
    <property type="match status" value="1"/>
</dbReference>
<evidence type="ECO:0000256" key="4">
    <source>
        <dbReference type="ARBA" id="ARBA00023033"/>
    </source>
</evidence>
<protein>
    <submittedName>
        <fullName evidence="6">Limonene 1,2-monooxygenase</fullName>
    </submittedName>
</protein>
<organism evidence="6 7">
    <name type="scientific">Pseudonocardia thermophila</name>
    <dbReference type="NCBI Taxonomy" id="1848"/>
    <lineage>
        <taxon>Bacteria</taxon>
        <taxon>Bacillati</taxon>
        <taxon>Actinomycetota</taxon>
        <taxon>Actinomycetes</taxon>
        <taxon>Pseudonocardiales</taxon>
        <taxon>Pseudonocardiaceae</taxon>
        <taxon>Pseudonocardia</taxon>
    </lineage>
</organism>
<gene>
    <name evidence="6" type="ORF">SAMN05443637_115131</name>
</gene>
<proteinExistence type="inferred from homology"/>
<keyword evidence="4 6" id="KW-0503">Monooxygenase</keyword>
<comment type="similarity">
    <text evidence="1">Belongs to the bacterial luciferase oxidoreductase family.</text>
</comment>
<dbReference type="PANTHER" id="PTHR30137:SF16">
    <property type="entry name" value="BLL0895 PROTEIN"/>
    <property type="match status" value="1"/>
</dbReference>
<dbReference type="GO" id="GO:0016705">
    <property type="term" value="F:oxidoreductase activity, acting on paired donors, with incorporation or reduction of molecular oxygen"/>
    <property type="evidence" value="ECO:0007669"/>
    <property type="project" value="InterPro"/>
</dbReference>
<dbReference type="GO" id="GO:0005829">
    <property type="term" value="C:cytosol"/>
    <property type="evidence" value="ECO:0007669"/>
    <property type="project" value="TreeGrafter"/>
</dbReference>
<keyword evidence="2" id="KW-0285">Flavoprotein</keyword>
<dbReference type="PANTHER" id="PTHR30137">
    <property type="entry name" value="LUCIFERASE-LIKE MONOOXYGENASE"/>
    <property type="match status" value="1"/>
</dbReference>
<feature type="domain" description="Luciferase-like" evidence="5">
    <location>
        <begin position="13"/>
        <end position="318"/>
    </location>
</feature>
<keyword evidence="7" id="KW-1185">Reference proteome</keyword>
<accession>A0A1M6WVG2</accession>
<reference evidence="6 7" key="1">
    <citation type="submission" date="2016-11" db="EMBL/GenBank/DDBJ databases">
        <authorList>
            <person name="Jaros S."/>
            <person name="Januszkiewicz K."/>
            <person name="Wedrychowicz H."/>
        </authorList>
    </citation>
    <scope>NUCLEOTIDE SEQUENCE [LARGE SCALE GENOMIC DNA]</scope>
    <source>
        <strain evidence="6 7">DSM 43832</strain>
    </source>
</reference>
<dbReference type="Pfam" id="PF00296">
    <property type="entry name" value="Bac_luciferase"/>
    <property type="match status" value="1"/>
</dbReference>
<dbReference type="Proteomes" id="UP000184363">
    <property type="component" value="Unassembled WGS sequence"/>
</dbReference>
<sequence length="407" mass="44544">MISVIIGSMTRLRFGTFLAPFHKPGQNPTLALQRDLELIEHLDALGFDEAWIGEHHSAGSEIIASPEIFIAAAAERTKRIKLGTGVISAAYHNPLWVADRMVMLDHLTRGRAMLGVGPGSLPTDSAMIGLNPTDTRELLAENLDIIMRLLRGEVVTATTRTHKLIDAQLQLRPYSDPCFEVAVAAVASPTGPMLAGQHGVGLLSIGATLTKEGFDALAHHWNVVEERAAAYGRPVPPRSSWRLVGLMHVAETREQAYRDVEYGIAHWFNYFQKVAAFPQMDVGTSQEIRGMIDYLVEAGIGVVGTPDDAKEQVRRLWEQSNGGFGAFLLLGHEWANPEATRRSWELVAQYVMPEFQGQAESTLAAAERARQNRDAHAATQISAVEHMTKKYAEEVAAKGPKTADQAG</sequence>
<evidence type="ECO:0000313" key="6">
    <source>
        <dbReference type="EMBL" id="SHK97641.1"/>
    </source>
</evidence>
<dbReference type="InterPro" id="IPR036661">
    <property type="entry name" value="Luciferase-like_sf"/>
</dbReference>
<dbReference type="InterPro" id="IPR011251">
    <property type="entry name" value="Luciferase-like_dom"/>
</dbReference>
<evidence type="ECO:0000256" key="1">
    <source>
        <dbReference type="ARBA" id="ARBA00010426"/>
    </source>
</evidence>
<dbReference type="EMBL" id="FRAP01000015">
    <property type="protein sequence ID" value="SHK97641.1"/>
    <property type="molecule type" value="Genomic_DNA"/>
</dbReference>
<name>A0A1M6WVG2_PSETH</name>
<dbReference type="AlphaFoldDB" id="A0A1M6WVG2"/>
<evidence type="ECO:0000256" key="3">
    <source>
        <dbReference type="ARBA" id="ARBA00023002"/>
    </source>
</evidence>
<dbReference type="Gene3D" id="3.20.20.30">
    <property type="entry name" value="Luciferase-like domain"/>
    <property type="match status" value="1"/>
</dbReference>
<evidence type="ECO:0000259" key="5">
    <source>
        <dbReference type="Pfam" id="PF00296"/>
    </source>
</evidence>
<dbReference type="GO" id="GO:0004497">
    <property type="term" value="F:monooxygenase activity"/>
    <property type="evidence" value="ECO:0007669"/>
    <property type="project" value="UniProtKB-KW"/>
</dbReference>
<dbReference type="STRING" id="1848.SAMN05443637_115131"/>
<evidence type="ECO:0000256" key="2">
    <source>
        <dbReference type="ARBA" id="ARBA00022630"/>
    </source>
</evidence>
<keyword evidence="3" id="KW-0560">Oxidoreductase</keyword>
<evidence type="ECO:0000313" key="7">
    <source>
        <dbReference type="Proteomes" id="UP000184363"/>
    </source>
</evidence>
<dbReference type="InterPro" id="IPR050766">
    <property type="entry name" value="Bact_Lucif_Oxidored"/>
</dbReference>